<keyword evidence="7 9" id="KW-0418">Kinase</keyword>
<reference evidence="12" key="1">
    <citation type="submission" date="2016-10" db="EMBL/GenBank/DDBJ databases">
        <authorList>
            <person name="Varghese N."/>
        </authorList>
    </citation>
    <scope>NUCLEOTIDE SEQUENCE [LARGE SCALE GENOMIC DNA]</scope>
    <source>
        <strain evidence="12">DSM 16632</strain>
    </source>
</reference>
<dbReference type="HAMAP" id="MF_00082">
    <property type="entry name" value="ArgB"/>
    <property type="match status" value="1"/>
</dbReference>
<feature type="site" description="Transition state stabilizer" evidence="9">
    <location>
        <position position="34"/>
    </location>
</feature>
<evidence type="ECO:0000256" key="8">
    <source>
        <dbReference type="ARBA" id="ARBA00022840"/>
    </source>
</evidence>
<dbReference type="EMBL" id="FOTL01000016">
    <property type="protein sequence ID" value="SFL51313.1"/>
    <property type="molecule type" value="Genomic_DNA"/>
</dbReference>
<dbReference type="InterPro" id="IPR001048">
    <property type="entry name" value="Asp/Glu/Uridylate_kinase"/>
</dbReference>
<dbReference type="InterPro" id="IPR041727">
    <property type="entry name" value="NAGK-C"/>
</dbReference>
<dbReference type="InterPro" id="IPR037528">
    <property type="entry name" value="ArgB"/>
</dbReference>
<dbReference type="NCBIfam" id="TIGR00761">
    <property type="entry name" value="argB"/>
    <property type="match status" value="1"/>
</dbReference>
<dbReference type="GO" id="GO:0003991">
    <property type="term" value="F:acetylglutamate kinase activity"/>
    <property type="evidence" value="ECO:0007669"/>
    <property type="project" value="UniProtKB-UniRule"/>
</dbReference>
<accession>A0A1I4IBB3</accession>
<keyword evidence="5 9" id="KW-0808">Transferase</keyword>
<keyword evidence="8 9" id="KW-0067">ATP-binding</keyword>
<gene>
    <name evidence="9" type="primary">argB</name>
    <name evidence="11" type="ORF">SAMN02910297_01099</name>
</gene>
<feature type="binding site" evidence="9">
    <location>
        <begin position="69"/>
        <end position="70"/>
    </location>
    <ligand>
        <name>substrate</name>
    </ligand>
</feature>
<comment type="catalytic activity">
    <reaction evidence="9">
        <text>N-acetyl-L-glutamate + ATP = N-acetyl-L-glutamyl 5-phosphate + ADP</text>
        <dbReference type="Rhea" id="RHEA:14629"/>
        <dbReference type="ChEBI" id="CHEBI:30616"/>
        <dbReference type="ChEBI" id="CHEBI:44337"/>
        <dbReference type="ChEBI" id="CHEBI:57936"/>
        <dbReference type="ChEBI" id="CHEBI:456216"/>
        <dbReference type="EC" id="2.7.2.8"/>
    </reaction>
</comment>
<dbReference type="GO" id="GO:0005737">
    <property type="term" value="C:cytoplasm"/>
    <property type="evidence" value="ECO:0007669"/>
    <property type="project" value="UniProtKB-SubCell"/>
</dbReference>
<organism evidence="11 12">
    <name type="scientific">Methanobrevibacter olleyae</name>
    <dbReference type="NCBI Taxonomy" id="294671"/>
    <lineage>
        <taxon>Archaea</taxon>
        <taxon>Methanobacteriati</taxon>
        <taxon>Methanobacteriota</taxon>
        <taxon>Methanomada group</taxon>
        <taxon>Methanobacteria</taxon>
        <taxon>Methanobacteriales</taxon>
        <taxon>Methanobacteriaceae</taxon>
        <taxon>Methanobrevibacter</taxon>
    </lineage>
</organism>
<dbReference type="Proteomes" id="UP000183442">
    <property type="component" value="Unassembled WGS sequence"/>
</dbReference>
<proteinExistence type="inferred from homology"/>
<dbReference type="UniPathway" id="UPA00068">
    <property type="reaction ID" value="UER00107"/>
</dbReference>
<dbReference type="SUPFAM" id="SSF53633">
    <property type="entry name" value="Carbamate kinase-like"/>
    <property type="match status" value="1"/>
</dbReference>
<feature type="binding site" evidence="9">
    <location>
        <position position="91"/>
    </location>
    <ligand>
        <name>substrate</name>
    </ligand>
</feature>
<dbReference type="PANTHER" id="PTHR23342:SF0">
    <property type="entry name" value="N-ACETYLGLUTAMATE SYNTHASE, MITOCHONDRIAL"/>
    <property type="match status" value="1"/>
</dbReference>
<dbReference type="PIRSF" id="PIRSF000728">
    <property type="entry name" value="NAGK"/>
    <property type="match status" value="1"/>
</dbReference>
<dbReference type="GO" id="GO:0042450">
    <property type="term" value="P:L-arginine biosynthetic process via ornithine"/>
    <property type="evidence" value="ECO:0007669"/>
    <property type="project" value="UniProtKB-UniRule"/>
</dbReference>
<comment type="pathway">
    <text evidence="1 9">Amino-acid biosynthesis; L-arginine biosynthesis; N(2)-acetyl-L-ornithine from L-glutamate: step 2/4.</text>
</comment>
<evidence type="ECO:0000256" key="7">
    <source>
        <dbReference type="ARBA" id="ARBA00022777"/>
    </source>
</evidence>
<evidence type="ECO:0000256" key="1">
    <source>
        <dbReference type="ARBA" id="ARBA00004828"/>
    </source>
</evidence>
<evidence type="ECO:0000313" key="12">
    <source>
        <dbReference type="Proteomes" id="UP000183442"/>
    </source>
</evidence>
<dbReference type="Gene3D" id="3.40.1160.10">
    <property type="entry name" value="Acetylglutamate kinase-like"/>
    <property type="match status" value="1"/>
</dbReference>
<keyword evidence="6 9" id="KW-0547">Nucleotide-binding</keyword>
<dbReference type="PANTHER" id="PTHR23342">
    <property type="entry name" value="N-ACETYLGLUTAMATE SYNTHASE"/>
    <property type="match status" value="1"/>
</dbReference>
<sequence>MILIYLCGTMEKVNILVEALPYIKKFYNKKVMIKYGGHAMVDEEAMASTVRDTVLLKYVGMQPIVVHGGGPEITRSMKKLGKEPTFIKGLRVTDEETMRIVKMVLVGNINTDIVSQICLHDGKGAGLSGKDNKLIEACKKIHKIKDEETGEIEEVDLGLVGEIKKINPEILKMYTENDFIPVISPIGIAENGDTLNLNADTVAGSIAGEVDAEKLIILTDVPGVLRDPNDPSTLIQRMHIDEIPALIEEGVITGGMIPKIETCVEAINNGVKSAHILDGRMKHTLLLEIFTKKGIGTMIYK</sequence>
<evidence type="ECO:0000256" key="9">
    <source>
        <dbReference type="HAMAP-Rule" id="MF_00082"/>
    </source>
</evidence>
<comment type="similarity">
    <text evidence="9">Belongs to the acetylglutamate kinase family. ArgB subfamily.</text>
</comment>
<evidence type="ECO:0000313" key="11">
    <source>
        <dbReference type="EMBL" id="SFL51313.1"/>
    </source>
</evidence>
<evidence type="ECO:0000256" key="5">
    <source>
        <dbReference type="ARBA" id="ARBA00022679"/>
    </source>
</evidence>
<dbReference type="FunFam" id="3.40.1160.10:FF:000004">
    <property type="entry name" value="Acetylglutamate kinase"/>
    <property type="match status" value="1"/>
</dbReference>
<dbReference type="InterPro" id="IPR004662">
    <property type="entry name" value="AcgluKinase_fam"/>
</dbReference>
<comment type="subcellular location">
    <subcellularLocation>
        <location evidence="9">Cytoplasm</location>
    </subcellularLocation>
</comment>
<name>A0A1I4IBB3_METOL</name>
<evidence type="ECO:0000259" key="10">
    <source>
        <dbReference type="Pfam" id="PF00696"/>
    </source>
</evidence>
<dbReference type="CDD" id="cd04250">
    <property type="entry name" value="AAK_NAGK-C"/>
    <property type="match status" value="1"/>
</dbReference>
<evidence type="ECO:0000256" key="6">
    <source>
        <dbReference type="ARBA" id="ARBA00022741"/>
    </source>
</evidence>
<dbReference type="Pfam" id="PF00696">
    <property type="entry name" value="AA_kinase"/>
    <property type="match status" value="1"/>
</dbReference>
<feature type="site" description="Transition state stabilizer" evidence="9">
    <location>
        <position position="259"/>
    </location>
</feature>
<comment type="function">
    <text evidence="9">Catalyzes the ATP-dependent phosphorylation of N-acetyl-L-glutamate.</text>
</comment>
<evidence type="ECO:0000256" key="2">
    <source>
        <dbReference type="ARBA" id="ARBA00022490"/>
    </source>
</evidence>
<dbReference type="GO" id="GO:0005524">
    <property type="term" value="F:ATP binding"/>
    <property type="evidence" value="ECO:0007669"/>
    <property type="project" value="UniProtKB-UniRule"/>
</dbReference>
<feature type="binding site" evidence="9">
    <location>
        <position position="196"/>
    </location>
    <ligand>
        <name>substrate</name>
    </ligand>
</feature>
<keyword evidence="2 9" id="KW-0963">Cytoplasm</keyword>
<keyword evidence="3 9" id="KW-0055">Arginine biosynthesis</keyword>
<dbReference type="AlphaFoldDB" id="A0A1I4IBB3"/>
<evidence type="ECO:0000256" key="3">
    <source>
        <dbReference type="ARBA" id="ARBA00022571"/>
    </source>
</evidence>
<evidence type="ECO:0000256" key="4">
    <source>
        <dbReference type="ARBA" id="ARBA00022605"/>
    </source>
</evidence>
<protein>
    <recommendedName>
        <fullName evidence="9">Acetylglutamate kinase</fullName>
        <ecNumber evidence="9">2.7.2.8</ecNumber>
    </recommendedName>
    <alternativeName>
        <fullName evidence="9">N-acetyl-L-glutamate 5-phosphotransferase</fullName>
    </alternativeName>
    <alternativeName>
        <fullName evidence="9">NAG kinase</fullName>
        <shortName evidence="9">NAGK</shortName>
    </alternativeName>
</protein>
<feature type="domain" description="Aspartate/glutamate/uridylate kinase" evidence="10">
    <location>
        <begin position="29"/>
        <end position="278"/>
    </location>
</feature>
<keyword evidence="4 9" id="KW-0028">Amino-acid biosynthesis</keyword>
<dbReference type="InterPro" id="IPR036393">
    <property type="entry name" value="AceGlu_kinase-like_sf"/>
</dbReference>
<dbReference type="EC" id="2.7.2.8" evidence="9"/>